<keyword evidence="6" id="KW-0653">Protein transport</keyword>
<evidence type="ECO:0000256" key="4">
    <source>
        <dbReference type="ARBA" id="ARBA00022448"/>
    </source>
</evidence>
<keyword evidence="7" id="KW-0539">Nucleus</keyword>
<accession>A0AAD3HCZ3</accession>
<evidence type="ECO:0000259" key="9">
    <source>
        <dbReference type="PROSITE" id="PS50166"/>
    </source>
</evidence>
<dbReference type="InterPro" id="IPR005043">
    <property type="entry name" value="XPO2_C"/>
</dbReference>
<evidence type="ECO:0000313" key="11">
    <source>
        <dbReference type="Proteomes" id="UP001054902"/>
    </source>
</evidence>
<feature type="domain" description="Importin N-terminal" evidence="9">
    <location>
        <begin position="26"/>
        <end position="103"/>
    </location>
</feature>
<protein>
    <recommendedName>
        <fullName evidence="9">Importin N-terminal domain-containing protein</fullName>
    </recommendedName>
</protein>
<dbReference type="GO" id="GO:0005635">
    <property type="term" value="C:nuclear envelope"/>
    <property type="evidence" value="ECO:0007669"/>
    <property type="project" value="TreeGrafter"/>
</dbReference>
<gene>
    <name evidence="10" type="ORF">CTEN210_15024</name>
</gene>
<dbReference type="Proteomes" id="UP001054902">
    <property type="component" value="Unassembled WGS sequence"/>
</dbReference>
<evidence type="ECO:0000256" key="2">
    <source>
        <dbReference type="ARBA" id="ARBA00004496"/>
    </source>
</evidence>
<evidence type="ECO:0000256" key="6">
    <source>
        <dbReference type="ARBA" id="ARBA00022927"/>
    </source>
</evidence>
<dbReference type="AlphaFoldDB" id="A0AAD3HCZ3"/>
<dbReference type="InterPro" id="IPR016024">
    <property type="entry name" value="ARM-type_fold"/>
</dbReference>
<evidence type="ECO:0000256" key="7">
    <source>
        <dbReference type="ARBA" id="ARBA00023242"/>
    </source>
</evidence>
<dbReference type="GO" id="GO:0031267">
    <property type="term" value="F:small GTPase binding"/>
    <property type="evidence" value="ECO:0007669"/>
    <property type="project" value="InterPro"/>
</dbReference>
<proteinExistence type="inferred from homology"/>
<dbReference type="Gene3D" id="1.25.10.10">
    <property type="entry name" value="Leucine-rich Repeat Variant"/>
    <property type="match status" value="1"/>
</dbReference>
<dbReference type="FunFam" id="1.25.10.10:FF:000507">
    <property type="entry name" value="Exportin-2"/>
    <property type="match status" value="1"/>
</dbReference>
<name>A0AAD3HCZ3_9STRA</name>
<dbReference type="Pfam" id="PF03378">
    <property type="entry name" value="CAS_CSE1"/>
    <property type="match status" value="1"/>
</dbReference>
<evidence type="ECO:0000256" key="1">
    <source>
        <dbReference type="ARBA" id="ARBA00004123"/>
    </source>
</evidence>
<dbReference type="Pfam" id="PF03810">
    <property type="entry name" value="IBN_N"/>
    <property type="match status" value="1"/>
</dbReference>
<dbReference type="SMART" id="SM00913">
    <property type="entry name" value="IBN_N"/>
    <property type="match status" value="1"/>
</dbReference>
<dbReference type="InterPro" id="IPR011989">
    <property type="entry name" value="ARM-like"/>
</dbReference>
<evidence type="ECO:0000256" key="5">
    <source>
        <dbReference type="ARBA" id="ARBA00022490"/>
    </source>
</evidence>
<evidence type="ECO:0000313" key="10">
    <source>
        <dbReference type="EMBL" id="GFH58548.1"/>
    </source>
</evidence>
<dbReference type="Pfam" id="PF08506">
    <property type="entry name" value="Cse1"/>
    <property type="match status" value="1"/>
</dbReference>
<dbReference type="GO" id="GO:0006606">
    <property type="term" value="P:protein import into nucleus"/>
    <property type="evidence" value="ECO:0007669"/>
    <property type="project" value="TreeGrafter"/>
</dbReference>
<dbReference type="PANTHER" id="PTHR10997:SF8">
    <property type="entry name" value="EXPORTIN-2"/>
    <property type="match status" value="1"/>
</dbReference>
<keyword evidence="4" id="KW-0813">Transport</keyword>
<dbReference type="GO" id="GO:0006611">
    <property type="term" value="P:protein export from nucleus"/>
    <property type="evidence" value="ECO:0007669"/>
    <property type="project" value="TreeGrafter"/>
</dbReference>
<comment type="subcellular location">
    <subcellularLocation>
        <location evidence="2">Cytoplasm</location>
    </subcellularLocation>
    <subcellularLocation>
        <location evidence="1">Nucleus</location>
    </subcellularLocation>
</comment>
<dbReference type="PROSITE" id="PS50166">
    <property type="entry name" value="IMPORTIN_B_NT"/>
    <property type="match status" value="1"/>
</dbReference>
<comment type="caution">
    <text evidence="10">The sequence shown here is derived from an EMBL/GenBank/DDBJ whole genome shotgun (WGS) entry which is preliminary data.</text>
</comment>
<feature type="region of interest" description="Disordered" evidence="8">
    <location>
        <begin position="1"/>
        <end position="20"/>
    </location>
</feature>
<comment type="similarity">
    <text evidence="3">Belongs to the XPO2/CSE1 family.</text>
</comment>
<evidence type="ECO:0000256" key="3">
    <source>
        <dbReference type="ARBA" id="ARBA00008669"/>
    </source>
</evidence>
<dbReference type="EMBL" id="BLLK01000062">
    <property type="protein sequence ID" value="GFH58548.1"/>
    <property type="molecule type" value="Genomic_DNA"/>
</dbReference>
<sequence>MAMSEDHLKSVLAQTLTPNADQRKAAEKQLADSQKIEGFPLVLLRLVAADTTEPAVRQAAAVSFKNLVKKGWDEHHEDGTDGIVISPKDRDLIKTHLVELMCTAPPQIQAQCSEAISLVAKVDFPKNWQNLLPELIGKFNSPDPNVVCGVLATANSILKRFRYVNRSDALYEDIIYTLDKLAAPLLTLFKTTGQAVDHYANDANQLAPRLKALRSMCRIFYSLNWQDLPEYYEDRMEEVMEVFAKYLKYKNPIMEDEDEEMEPSPVDKLQTAVVDNLFLYANKDEEPFIPFLPQFVQIVWNLLMGLSPHPKHDILATSCIKFLSSLVAKPMHRHLFQDPGTLKEIISKIVIPNLMIRETDEERFEDDPQEFIMGDMEESDTESRRKRSQGLLRAMCKQFEAETTAICGEQINTMLNEFKSAPNDKWAAKDAAIHLMLGISVRAESNQGVSQVNDKVNIMDFFSTHILTELQDTNHSVRPMVKATAIKFASTFRNQFTKENILALMPLLISHLSSPSIVVHTYSAAALEKFLVSKDANKQPKIGSQDLQPFLESLFTSLFAIVDNTDFNENEYVMKCIMRSLNSAKESILQVVQIVLEKVTNAVFAVAKNPRNPQYNHYMFESIAVLVKAVCSSNPEHVDTFEGLLFPPFQQILQMDVAEFTPYVFQILSQLLEYKSGGLSDAYRMLLPPILSPTCWERRGNIPALTRLLQAYLMKGAAEIVQNNQLSGILGVWQKLNASKATEISGFDLLGAIVQFVPVNALDPMLTNLFNLILMRLQQGKTPRYTRLVSDFFAQFVGQFGTEKLVGTLDGIQPGLSQMVLNSIWIPRLTSDPPVRMAAKNHIVGLTKILCDTPSLLSDVNGQKVWLHALTAAVKILSSQESYLGSSVDSGDDDVEIGYDPTMSRLNFASRAPLDPFKNVTNAAQLFASSLNQAINTNATVYQPLIQQGQSTDPKTFAALETMLSTART</sequence>
<dbReference type="InterPro" id="IPR013713">
    <property type="entry name" value="XPO2_central"/>
</dbReference>
<evidence type="ECO:0000256" key="8">
    <source>
        <dbReference type="SAM" id="MobiDB-lite"/>
    </source>
</evidence>
<dbReference type="PANTHER" id="PTHR10997">
    <property type="entry name" value="IMPORTIN-7, 8, 11"/>
    <property type="match status" value="1"/>
</dbReference>
<keyword evidence="5" id="KW-0963">Cytoplasm</keyword>
<reference evidence="10 11" key="1">
    <citation type="journal article" date="2021" name="Sci. Rep.">
        <title>The genome of the diatom Chaetoceros tenuissimus carries an ancient integrated fragment of an extant virus.</title>
        <authorList>
            <person name="Hongo Y."/>
            <person name="Kimura K."/>
            <person name="Takaki Y."/>
            <person name="Yoshida Y."/>
            <person name="Baba S."/>
            <person name="Kobayashi G."/>
            <person name="Nagasaki K."/>
            <person name="Hano T."/>
            <person name="Tomaru Y."/>
        </authorList>
    </citation>
    <scope>NUCLEOTIDE SEQUENCE [LARGE SCALE GENOMIC DNA]</scope>
    <source>
        <strain evidence="10 11">NIES-3715</strain>
    </source>
</reference>
<dbReference type="GO" id="GO:0005829">
    <property type="term" value="C:cytosol"/>
    <property type="evidence" value="ECO:0007669"/>
    <property type="project" value="TreeGrafter"/>
</dbReference>
<dbReference type="InterPro" id="IPR001494">
    <property type="entry name" value="Importin-beta_N"/>
</dbReference>
<dbReference type="GO" id="GO:0005049">
    <property type="term" value="F:nuclear export signal receptor activity"/>
    <property type="evidence" value="ECO:0007669"/>
    <property type="project" value="TreeGrafter"/>
</dbReference>
<dbReference type="SUPFAM" id="SSF48371">
    <property type="entry name" value="ARM repeat"/>
    <property type="match status" value="1"/>
</dbReference>
<keyword evidence="11" id="KW-1185">Reference proteome</keyword>
<organism evidence="10 11">
    <name type="scientific">Chaetoceros tenuissimus</name>
    <dbReference type="NCBI Taxonomy" id="426638"/>
    <lineage>
        <taxon>Eukaryota</taxon>
        <taxon>Sar</taxon>
        <taxon>Stramenopiles</taxon>
        <taxon>Ochrophyta</taxon>
        <taxon>Bacillariophyta</taxon>
        <taxon>Coscinodiscophyceae</taxon>
        <taxon>Chaetocerotophycidae</taxon>
        <taxon>Chaetocerotales</taxon>
        <taxon>Chaetocerotaceae</taxon>
        <taxon>Chaetoceros</taxon>
    </lineage>
</organism>